<geneLocation type="plasmid" evidence="1">
    <name>pSH15sh99</name>
</geneLocation>
<dbReference type="AlphaFoldDB" id="A0A1V0DNE5"/>
<protein>
    <submittedName>
        <fullName evidence="1">Uncharacterized protein</fullName>
    </submittedName>
</protein>
<name>A0A1V0DNE5_SHISO</name>
<dbReference type="EMBL" id="KY471628">
    <property type="protein sequence ID" value="ARB02221.1"/>
    <property type="molecule type" value="Genomic_DNA"/>
</dbReference>
<evidence type="ECO:0000313" key="1">
    <source>
        <dbReference type="EMBL" id="ARB02221.1"/>
    </source>
</evidence>
<proteinExistence type="predicted"/>
<accession>A0A1V0DNE5</accession>
<keyword evidence="1" id="KW-0614">Plasmid</keyword>
<reference evidence="1" key="1">
    <citation type="submission" date="2017-01" db="EMBL/GenBank/DDBJ databases">
        <title>Shigella sonnei str. SH15sh99 plasmid P-SH15sh99, complete genome.</title>
        <authorList>
            <person name="Ma Q."/>
            <person name="Qiu S."/>
            <person name="Song H."/>
            <person name="Sun Y."/>
            <person name="Huang Y."/>
        </authorList>
    </citation>
    <scope>NUCLEOTIDE SEQUENCE</scope>
    <source>
        <strain evidence="1">SH15sh99</strain>
        <plasmid evidence="1">pSH15sh99</plasmid>
    </source>
</reference>
<organism evidence="1">
    <name type="scientific">Shigella sonnei</name>
    <dbReference type="NCBI Taxonomy" id="624"/>
    <lineage>
        <taxon>Bacteria</taxon>
        <taxon>Pseudomonadati</taxon>
        <taxon>Pseudomonadota</taxon>
        <taxon>Gammaproteobacteria</taxon>
        <taxon>Enterobacterales</taxon>
        <taxon>Enterobacteriaceae</taxon>
        <taxon>Shigella</taxon>
    </lineage>
</organism>
<sequence>MDMKDQRIELRLPQQQLDELDNFINNIDGQYKPSRSDVLRSFIAQGVRGKFTPASQEAEMFPLSARLNIFFQLCQLLRMECGKDGRSVQPINPTYGYNNRVASTVTAEALVRQVYLQRMTWFFELDAVHLQAINPNLGQDMIVSLMNPQPSPVICNTLDSVIALRDMFSNIRMVLASAEKTVNDWNDQKTRDALARIQGYVEDNGLQLTFKGYPDTEDYALQIDMWSLLNWIDNGQGDHRIGDYGLRNDKDLTDKYAVMLEVYQNIRSNHQFDLNGLEQMVKSRQFHMI</sequence>